<evidence type="ECO:0000256" key="1">
    <source>
        <dbReference type="SAM" id="MobiDB-lite"/>
    </source>
</evidence>
<evidence type="ECO:0000313" key="3">
    <source>
        <dbReference type="Proteomes" id="UP000531561"/>
    </source>
</evidence>
<feature type="region of interest" description="Disordered" evidence="1">
    <location>
        <begin position="230"/>
        <end position="292"/>
    </location>
</feature>
<name>A0A8H6ENU1_9HELO</name>
<keyword evidence="3" id="KW-1185">Reference proteome</keyword>
<dbReference type="AlphaFoldDB" id="A0A8H6ENU1"/>
<dbReference type="EMBL" id="JABFCT010000001">
    <property type="protein sequence ID" value="KAF5879047.1"/>
    <property type="molecule type" value="Genomic_DNA"/>
</dbReference>
<dbReference type="Proteomes" id="UP000531561">
    <property type="component" value="Unassembled WGS sequence"/>
</dbReference>
<dbReference type="RefSeq" id="XP_037197991.1">
    <property type="nucleotide sequence ID" value="XM_037336625.1"/>
</dbReference>
<dbReference type="OrthoDB" id="3530492at2759"/>
<sequence length="416" mass="47251">MFVTYDISWYDEVDESEPVGSKIYPFSPEYTRGAFKIEYERCKDFYKSSGVSLNSIEWLAQYAFCGGIPPYKGEEPHAEGFGPAICMWKPDDWAFDPSFTDYEVQDLGFRRFDSHDIEILEELAVGLDEDGEIVRTSKLEHVLMWTRLASGRNGWENFEVYFTHLDGFDLRYRTSVGFHSVRNDNDLPDIFLEDWIFIRNCSPINTGLSAACELEHSQLSDQGLRLLSSEQQSTNSTTEMKRHLSMKGQEQNPADEIDTGTWDAPENFPEHLQSASKSSQSDLISYTPPNPRSPWNTGLGTVLLAPAPDTQLLGFETTKLRISSHTQQPLKSNRCHELSNLEQLSQARILIFGPCRAQDGRVSDIALVFIQGSPYARHQAVKVLTAFQANSEKGSMESNVNFMFLVPSHSRRRKVK</sequence>
<dbReference type="GeneID" id="59260317"/>
<comment type="caution">
    <text evidence="2">The sequence shown here is derived from an EMBL/GenBank/DDBJ whole genome shotgun (WGS) entry which is preliminary data.</text>
</comment>
<gene>
    <name evidence="2" type="ORF">Bfra_006251</name>
</gene>
<evidence type="ECO:0000313" key="2">
    <source>
        <dbReference type="EMBL" id="KAF5879047.1"/>
    </source>
</evidence>
<reference evidence="2 3" key="1">
    <citation type="journal article" date="2020" name="Phytopathology">
        <title>A high-quality genome resource of Botrytis fragariae, a new and rapidly spreading fungal pathogen causing strawberry gray mold in the U.S.A.</title>
        <authorList>
            <person name="Wu Y."/>
            <person name="Saski C.A."/>
            <person name="Schnabel G."/>
            <person name="Xiao S."/>
            <person name="Hu M."/>
        </authorList>
    </citation>
    <scope>NUCLEOTIDE SEQUENCE [LARGE SCALE GENOMIC DNA]</scope>
    <source>
        <strain evidence="2 3">BVB16</strain>
    </source>
</reference>
<organism evidence="2 3">
    <name type="scientific">Botrytis fragariae</name>
    <dbReference type="NCBI Taxonomy" id="1964551"/>
    <lineage>
        <taxon>Eukaryota</taxon>
        <taxon>Fungi</taxon>
        <taxon>Dikarya</taxon>
        <taxon>Ascomycota</taxon>
        <taxon>Pezizomycotina</taxon>
        <taxon>Leotiomycetes</taxon>
        <taxon>Helotiales</taxon>
        <taxon>Sclerotiniaceae</taxon>
        <taxon>Botrytis</taxon>
    </lineage>
</organism>
<protein>
    <submittedName>
        <fullName evidence="2">Uncharacterized protein</fullName>
    </submittedName>
</protein>
<feature type="compositionally biased region" description="Polar residues" evidence="1">
    <location>
        <begin position="273"/>
        <end position="284"/>
    </location>
</feature>
<accession>A0A8H6ENU1</accession>
<proteinExistence type="predicted"/>